<evidence type="ECO:0000313" key="3">
    <source>
        <dbReference type="EMBL" id="VBB46287.1"/>
    </source>
</evidence>
<dbReference type="InterPro" id="IPR013229">
    <property type="entry name" value="PEGA"/>
</dbReference>
<reference evidence="3" key="1">
    <citation type="submission" date="2018-07" db="EMBL/GenBank/DDBJ databases">
        <authorList>
            <consortium name="Genoscope - CEA"/>
            <person name="William W."/>
        </authorList>
    </citation>
    <scope>NUCLEOTIDE SEQUENCE</scope>
    <source>
        <strain evidence="3">IK1</strain>
    </source>
</reference>
<feature type="domain" description="PEGA" evidence="2">
    <location>
        <begin position="30"/>
        <end position="73"/>
    </location>
</feature>
<dbReference type="PROSITE" id="PS51257">
    <property type="entry name" value="PROKAR_LIPOPROTEIN"/>
    <property type="match status" value="1"/>
</dbReference>
<accession>A0A653AE45</accession>
<evidence type="ECO:0000256" key="1">
    <source>
        <dbReference type="SAM" id="SignalP"/>
    </source>
</evidence>
<keyword evidence="1" id="KW-0732">Signal</keyword>
<gene>
    <name evidence="3" type="ORF">TRIP_B40205</name>
</gene>
<sequence>MKIWKRLCIIIGLITSFAGGCSTPVLKQDIPVSTNPMGAKMYADGQYVGTTPGTVSLERTRSHILTLQKENYRQEDVVIQKLYQKDRAYLKAIQSGVHSGLFFKDPAMGVGSSMSSLDAQEKTGEAYVLTPSAVKVTLTPVGSAGGAASLEQAVDTPANGVPAEQAAGTDEAAQMSHKELVREVVKIGADAALSQANPLEKKVKTSSSSKEYVTADGTRVKKESSASVGVGVNPAGLVNAIDALFK</sequence>
<name>A0A653AE45_UNCDX</name>
<dbReference type="AlphaFoldDB" id="A0A653AE45"/>
<dbReference type="EMBL" id="UPXX01000031">
    <property type="protein sequence ID" value="VBB46287.1"/>
    <property type="molecule type" value="Genomic_DNA"/>
</dbReference>
<organism evidence="3">
    <name type="scientific">Uncultured Desulfatiglans sp</name>
    <dbReference type="NCBI Taxonomy" id="1748965"/>
    <lineage>
        <taxon>Bacteria</taxon>
        <taxon>Pseudomonadati</taxon>
        <taxon>Thermodesulfobacteriota</taxon>
        <taxon>Desulfobacteria</taxon>
        <taxon>Desulfatiglandales</taxon>
        <taxon>Desulfatiglandaceae</taxon>
        <taxon>Desulfatiglans</taxon>
        <taxon>environmental samples</taxon>
    </lineage>
</organism>
<evidence type="ECO:0000259" key="2">
    <source>
        <dbReference type="Pfam" id="PF08308"/>
    </source>
</evidence>
<protein>
    <submittedName>
        <fullName evidence="3">PEGA domain protein</fullName>
    </submittedName>
</protein>
<feature type="chain" id="PRO_5024825840" evidence="1">
    <location>
        <begin position="28"/>
        <end position="246"/>
    </location>
</feature>
<dbReference type="Pfam" id="PF08308">
    <property type="entry name" value="PEGA"/>
    <property type="match status" value="1"/>
</dbReference>
<feature type="signal peptide" evidence="1">
    <location>
        <begin position="1"/>
        <end position="27"/>
    </location>
</feature>
<proteinExistence type="predicted"/>